<feature type="transmembrane region" description="Helical" evidence="7">
    <location>
        <begin position="141"/>
        <end position="159"/>
    </location>
</feature>
<keyword evidence="4 7" id="KW-0812">Transmembrane</keyword>
<evidence type="ECO:0000313" key="9">
    <source>
        <dbReference type="Proteomes" id="UP000749311"/>
    </source>
</evidence>
<feature type="transmembrane region" description="Helical" evidence="7">
    <location>
        <begin position="6"/>
        <end position="26"/>
    </location>
</feature>
<keyword evidence="6 7" id="KW-0472">Membrane</keyword>
<dbReference type="PANTHER" id="PTHR22926:SF3">
    <property type="entry name" value="UNDECAPRENYL-PHOSPHATE ALPHA-N-ACETYLGLUCOSAMINYL 1-PHOSPHATE TRANSFERASE"/>
    <property type="match status" value="1"/>
</dbReference>
<evidence type="ECO:0000256" key="1">
    <source>
        <dbReference type="ARBA" id="ARBA00004651"/>
    </source>
</evidence>
<feature type="transmembrane region" description="Helical" evidence="7">
    <location>
        <begin position="339"/>
        <end position="360"/>
    </location>
</feature>
<dbReference type="InterPro" id="IPR000715">
    <property type="entry name" value="Glycosyl_transferase_4"/>
</dbReference>
<comment type="caution">
    <text evidence="8">The sequence shown here is derived from an EMBL/GenBank/DDBJ whole genome shotgun (WGS) entry which is preliminary data.</text>
</comment>
<evidence type="ECO:0000256" key="5">
    <source>
        <dbReference type="ARBA" id="ARBA00022989"/>
    </source>
</evidence>
<proteinExistence type="predicted"/>
<evidence type="ECO:0000256" key="4">
    <source>
        <dbReference type="ARBA" id="ARBA00022692"/>
    </source>
</evidence>
<evidence type="ECO:0000313" key="8">
    <source>
        <dbReference type="EMBL" id="NIH56428.1"/>
    </source>
</evidence>
<feature type="transmembrane region" description="Helical" evidence="7">
    <location>
        <begin position="112"/>
        <end position="129"/>
    </location>
</feature>
<keyword evidence="2" id="KW-1003">Cell membrane</keyword>
<dbReference type="Proteomes" id="UP000749311">
    <property type="component" value="Unassembled WGS sequence"/>
</dbReference>
<dbReference type="GO" id="GO:0036380">
    <property type="term" value="F:UDP-N-acetylglucosamine-undecaprenyl-phosphate N-acetylglucosaminephosphotransferase activity"/>
    <property type="evidence" value="ECO:0007669"/>
    <property type="project" value="UniProtKB-EC"/>
</dbReference>
<evidence type="ECO:0000256" key="7">
    <source>
        <dbReference type="SAM" id="Phobius"/>
    </source>
</evidence>
<dbReference type="RefSeq" id="WP_167165431.1">
    <property type="nucleotide sequence ID" value="NZ_BAAAOO010000003.1"/>
</dbReference>
<accession>A0ABX0SDF9</accession>
<dbReference type="EC" id="2.7.8.33" evidence="8"/>
<feature type="transmembrane region" description="Helical" evidence="7">
    <location>
        <begin position="47"/>
        <end position="69"/>
    </location>
</feature>
<protein>
    <submittedName>
        <fullName evidence="8">UDP-GlcNAc:undecaprenyl-phosphate GlcNAc-1-phosphate transferase</fullName>
        <ecNumber evidence="8">2.7.8.33</ecNumber>
    </submittedName>
</protein>
<organism evidence="8 9">
    <name type="scientific">Brooklawnia cerclae</name>
    <dbReference type="NCBI Taxonomy" id="349934"/>
    <lineage>
        <taxon>Bacteria</taxon>
        <taxon>Bacillati</taxon>
        <taxon>Actinomycetota</taxon>
        <taxon>Actinomycetes</taxon>
        <taxon>Propionibacteriales</taxon>
        <taxon>Propionibacteriaceae</taxon>
        <taxon>Brooklawnia</taxon>
    </lineage>
</organism>
<name>A0ABX0SDF9_9ACTN</name>
<evidence type="ECO:0000256" key="2">
    <source>
        <dbReference type="ARBA" id="ARBA00022475"/>
    </source>
</evidence>
<keyword evidence="5 7" id="KW-1133">Transmembrane helix</keyword>
<comment type="subcellular location">
    <subcellularLocation>
        <location evidence="1">Cell membrane</location>
        <topology evidence="1">Multi-pass membrane protein</topology>
    </subcellularLocation>
</comment>
<dbReference type="EMBL" id="JAAMOZ010000001">
    <property type="protein sequence ID" value="NIH56428.1"/>
    <property type="molecule type" value="Genomic_DNA"/>
</dbReference>
<feature type="transmembrane region" description="Helical" evidence="7">
    <location>
        <begin position="224"/>
        <end position="242"/>
    </location>
</feature>
<keyword evidence="9" id="KW-1185">Reference proteome</keyword>
<sequence length="378" mass="40249">MREYILVMLAGAATTYLLSGLARAVAIKLGIEAQVRERDVHSRPTPYLGGVAMLAGVAVAFLLASIMPFLGRHEVVTRDSLGIFAAAALVCAVGVVDDAIELPAVAKAAGQVLAAGIAVLNGVRMYWISLPDRIIALDQPTSIIITVVFIFICVNAINFVDGLDGLAAGVVAIGSAAMFTYTYVLAREQNFVVATTASLVTSTTTGVCLGFLPHNFHRARMFMGDSGSMLLGLLLACSSLSFTGQIDSRALSESGTGVLPSWLPLVLPFAIMALPLFDLVAAYVRRTWNGKWWFVADKQHLHHRLLQRGHSVVGAVLVMYLWTAVIGFGVVLIGLLRSWWVVVAFVAAVVTLIVTTARVAPAPREPATPRVPADVADK</sequence>
<feature type="transmembrane region" description="Helical" evidence="7">
    <location>
        <begin position="81"/>
        <end position="100"/>
    </location>
</feature>
<dbReference type="PANTHER" id="PTHR22926">
    <property type="entry name" value="PHOSPHO-N-ACETYLMURAMOYL-PENTAPEPTIDE-TRANSFERASE"/>
    <property type="match status" value="1"/>
</dbReference>
<keyword evidence="3 8" id="KW-0808">Transferase</keyword>
<evidence type="ECO:0000256" key="3">
    <source>
        <dbReference type="ARBA" id="ARBA00022679"/>
    </source>
</evidence>
<reference evidence="8 9" key="1">
    <citation type="submission" date="2020-02" db="EMBL/GenBank/DDBJ databases">
        <title>Sequencing the genomes of 1000 actinobacteria strains.</title>
        <authorList>
            <person name="Klenk H.-P."/>
        </authorList>
    </citation>
    <scope>NUCLEOTIDE SEQUENCE [LARGE SCALE GENOMIC DNA]</scope>
    <source>
        <strain evidence="8 9">DSM 19609</strain>
    </source>
</reference>
<feature type="transmembrane region" description="Helical" evidence="7">
    <location>
        <begin position="312"/>
        <end position="333"/>
    </location>
</feature>
<dbReference type="Pfam" id="PF00953">
    <property type="entry name" value="Glycos_transf_4"/>
    <property type="match status" value="1"/>
</dbReference>
<dbReference type="CDD" id="cd06853">
    <property type="entry name" value="GT_WecA_like"/>
    <property type="match status" value="1"/>
</dbReference>
<feature type="transmembrane region" description="Helical" evidence="7">
    <location>
        <begin position="262"/>
        <end position="284"/>
    </location>
</feature>
<feature type="transmembrane region" description="Helical" evidence="7">
    <location>
        <begin position="166"/>
        <end position="185"/>
    </location>
</feature>
<gene>
    <name evidence="8" type="ORF">FB473_001073</name>
</gene>
<feature type="transmembrane region" description="Helical" evidence="7">
    <location>
        <begin position="191"/>
        <end position="212"/>
    </location>
</feature>
<evidence type="ECO:0000256" key="6">
    <source>
        <dbReference type="ARBA" id="ARBA00023136"/>
    </source>
</evidence>